<evidence type="ECO:0000256" key="3">
    <source>
        <dbReference type="PROSITE-ProRule" id="PRU00339"/>
    </source>
</evidence>
<evidence type="ECO:0000313" key="4">
    <source>
        <dbReference type="EMBL" id="KZT04609.1"/>
    </source>
</evidence>
<accession>A0A165DD73</accession>
<dbReference type="InterPro" id="IPR040962">
    <property type="entry name" value="TPR_22"/>
</dbReference>
<evidence type="ECO:0000256" key="2">
    <source>
        <dbReference type="ARBA" id="ARBA00022803"/>
    </source>
</evidence>
<evidence type="ECO:0000256" key="1">
    <source>
        <dbReference type="ARBA" id="ARBA00022737"/>
    </source>
</evidence>
<dbReference type="InParanoid" id="A0A165DD73"/>
<dbReference type="Gene3D" id="1.25.40.10">
    <property type="entry name" value="Tetratricopeptide repeat domain"/>
    <property type="match status" value="5"/>
</dbReference>
<dbReference type="InterPro" id="IPR019734">
    <property type="entry name" value="TPR_rpt"/>
</dbReference>
<evidence type="ECO:0000313" key="5">
    <source>
        <dbReference type="Proteomes" id="UP000076871"/>
    </source>
</evidence>
<dbReference type="RefSeq" id="XP_040762349.1">
    <property type="nucleotide sequence ID" value="XM_040904695.1"/>
</dbReference>
<dbReference type="PROSITE" id="PS50005">
    <property type="entry name" value="TPR"/>
    <property type="match status" value="3"/>
</dbReference>
<dbReference type="FunCoup" id="A0A165DD73">
    <property type="interactions" value="280"/>
</dbReference>
<dbReference type="GO" id="GO:0055087">
    <property type="term" value="C:Ski complex"/>
    <property type="evidence" value="ECO:0007669"/>
    <property type="project" value="InterPro"/>
</dbReference>
<dbReference type="Pfam" id="PF18833">
    <property type="entry name" value="TPR_22"/>
    <property type="match status" value="1"/>
</dbReference>
<dbReference type="GO" id="GO:0006401">
    <property type="term" value="P:RNA catabolic process"/>
    <property type="evidence" value="ECO:0007669"/>
    <property type="project" value="InterPro"/>
</dbReference>
<dbReference type="SUPFAM" id="SSF48452">
    <property type="entry name" value="TPR-like"/>
    <property type="match status" value="4"/>
</dbReference>
<dbReference type="OrthoDB" id="421075at2759"/>
<keyword evidence="1" id="KW-0677">Repeat</keyword>
<feature type="repeat" description="TPR" evidence="3">
    <location>
        <begin position="39"/>
        <end position="72"/>
    </location>
</feature>
<keyword evidence="2 3" id="KW-0802">TPR repeat</keyword>
<keyword evidence="5" id="KW-1185">Reference proteome</keyword>
<dbReference type="Pfam" id="PF13432">
    <property type="entry name" value="TPR_16"/>
    <property type="match status" value="3"/>
</dbReference>
<name>A0A165DD73_9APHY</name>
<dbReference type="PROSITE" id="PS50293">
    <property type="entry name" value="TPR_REGION"/>
    <property type="match status" value="1"/>
</dbReference>
<protein>
    <submittedName>
        <fullName evidence="4">TPR-like protein</fullName>
    </submittedName>
</protein>
<dbReference type="SMART" id="SM00028">
    <property type="entry name" value="TPR"/>
    <property type="match status" value="14"/>
</dbReference>
<dbReference type="Proteomes" id="UP000076871">
    <property type="component" value="Unassembled WGS sequence"/>
</dbReference>
<dbReference type="PANTHER" id="PTHR15704:SF7">
    <property type="entry name" value="SUPERKILLER COMPLEX PROTEIN 3"/>
    <property type="match status" value="1"/>
</dbReference>
<dbReference type="InterPro" id="IPR039226">
    <property type="entry name" value="Ski3/TTC37"/>
</dbReference>
<dbReference type="STRING" id="1314785.A0A165DD73"/>
<gene>
    <name evidence="4" type="ORF">LAESUDRAFT_657543</name>
</gene>
<proteinExistence type="predicted"/>
<feature type="repeat" description="TPR" evidence="3">
    <location>
        <begin position="697"/>
        <end position="730"/>
    </location>
</feature>
<reference evidence="4 5" key="1">
    <citation type="journal article" date="2016" name="Mol. Biol. Evol.">
        <title>Comparative Genomics of Early-Diverging Mushroom-Forming Fungi Provides Insights into the Origins of Lignocellulose Decay Capabilities.</title>
        <authorList>
            <person name="Nagy L.G."/>
            <person name="Riley R."/>
            <person name="Tritt A."/>
            <person name="Adam C."/>
            <person name="Daum C."/>
            <person name="Floudas D."/>
            <person name="Sun H."/>
            <person name="Yadav J.S."/>
            <person name="Pangilinan J."/>
            <person name="Larsson K.H."/>
            <person name="Matsuura K."/>
            <person name="Barry K."/>
            <person name="Labutti K."/>
            <person name="Kuo R."/>
            <person name="Ohm R.A."/>
            <person name="Bhattacharya S.S."/>
            <person name="Shirouzu T."/>
            <person name="Yoshinaga Y."/>
            <person name="Martin F.M."/>
            <person name="Grigoriev I.V."/>
            <person name="Hibbett D.S."/>
        </authorList>
    </citation>
    <scope>NUCLEOTIDE SEQUENCE [LARGE SCALE GENOMIC DNA]</scope>
    <source>
        <strain evidence="4 5">93-53</strain>
    </source>
</reference>
<dbReference type="GeneID" id="63821725"/>
<dbReference type="EMBL" id="KV427635">
    <property type="protein sequence ID" value="KZT04609.1"/>
    <property type="molecule type" value="Genomic_DNA"/>
</dbReference>
<dbReference type="InterPro" id="IPR011990">
    <property type="entry name" value="TPR-like_helical_dom_sf"/>
</dbReference>
<sequence>MSSFVKGKLKAAREALAKRDYEKAKDASFEVLEYEPENYNANVFLGLALLNLKQIDESEQAYRKAIKISPDQPLALQGLTKLYEEAQKWNEYVDALEHLAQTFAKADDAAKCAETIQKLIEFRRKPGHYTRLAQTLSLLLPDSPFYSVLSSLPPPDPTNPTASATHLTQEAMQSSLPVLEEIVSLYEQEEKEIVEKEVSKRRTRLGAGSPEQIRREVTLEVLGSSQLPKLYNDILNHPNTSDELRRATESKLLRHKQRYLYGLPATGELAAQKASVAAEVEELVNGMVLLEVRDELAWTLFIEGKDAETTVEQYDFDTLCRYIRLFPDAALAKLVAAYFKYMNISLSEAEDEEMPHDRPVNEDEDYVNNIIDAFNALPDSLLAHRIMVQVYQIEDDLEDAIKVASKGLQLVKTAEENTGRPLTLVRKAFNVALATSLVHYFPPKHHSRALGIIIDILGQDPDNVPCLLGRGYILQHSGKWSEAGELFAKVAQLLPDDLDQGIRAREEHAWCQVHCRHDEDAAAELRDIIATVDTFDGRDTDKARCWWRLGKCYWQMGNDHREEAYRCFITSLKRSPTFAPAFTSLGIYYSDFLSPPDPNRASKCFQKAFELDPREAEAARRLAEGFAEEQEWDLVEIVARRTIDGEGGWEGGTAMARYLPVNAWAWKAVGVVELSRHNNPPAIQAFQIALRTDSDDQLLWLRLGEAYSKAGRFAAAVKALERARELDPDDWICSYFIGDVQRQTGEYTEAIKAFKSILTNHPSEIGVLLSLGQTYLDLGRAEVATAYLARAESSFVSAIRVMLQFVEISSGFRRVAWKTAADAVRSLSQLRSFSDEDNVRSVLADMAPLLSGHPGTSISDIIPSAFTLDSSSDLSLAALELAVAAYDYRITLDSLDDRASGNAHYDLGASLFSYSRRTTDGSRRERILQESIRHIKEALRTEPGNDDYWNALANATFESQPKIAQHAFIRALEIDSKNTATWANLGLFYLHHGDTELANESFFKAQTLDPDYALAWVGQGLVATVNGHTPEARALFEHAVGLTAPVPDADVEFSKRLFDRVNSSSESRLPATDALFPAFFVLDRFCRERPQDASALHLFGLICERVGHLQLGGEMLARAISLLEAAYEESEDPVIERRFTIAHTNLARLRLSLRDYEGALESLHIVMGLLSEEPEDHTSRILLTHAQCVSGLAQFKLGQLAEAVGLFQAALHAAIEDFTLRGHVIILLAQTLWAVGSHDGRESAKTQLLQSIESDPENLMAINILAGMGILTDDDSLVDAASSEILGLPLDERLSRDPGRDVTYLLIQHHLAQGDITQALSVAQRAVVAEPSQPEIRQNLASLDLRQGRSDSALAMIVGSSSTREDNLARLRESLHLEAIARSLAKSDRETKTEAQKIAQRAVMLIPWEQRNWQALAFVRTQCE</sequence>
<organism evidence="4 5">
    <name type="scientific">Laetiporus sulphureus 93-53</name>
    <dbReference type="NCBI Taxonomy" id="1314785"/>
    <lineage>
        <taxon>Eukaryota</taxon>
        <taxon>Fungi</taxon>
        <taxon>Dikarya</taxon>
        <taxon>Basidiomycota</taxon>
        <taxon>Agaricomycotina</taxon>
        <taxon>Agaricomycetes</taxon>
        <taxon>Polyporales</taxon>
        <taxon>Laetiporus</taxon>
    </lineage>
</organism>
<feature type="repeat" description="TPR" evidence="3">
    <location>
        <begin position="979"/>
        <end position="1012"/>
    </location>
</feature>
<dbReference type="PANTHER" id="PTHR15704">
    <property type="entry name" value="SUPERKILLER 3 PROTEIN-RELATED"/>
    <property type="match status" value="1"/>
</dbReference>